<dbReference type="Pfam" id="PF00881">
    <property type="entry name" value="Nitroreductase"/>
    <property type="match status" value="1"/>
</dbReference>
<evidence type="ECO:0000256" key="5">
    <source>
        <dbReference type="ARBA" id="ARBA00023002"/>
    </source>
</evidence>
<dbReference type="RefSeq" id="WP_240156141.1">
    <property type="nucleotide sequence ID" value="NZ_CP049075.1"/>
</dbReference>
<keyword evidence="8" id="KW-1185">Reference proteome</keyword>
<dbReference type="PANTHER" id="PTHR43673:SF2">
    <property type="entry name" value="NITROREDUCTASE"/>
    <property type="match status" value="1"/>
</dbReference>
<dbReference type="Proteomes" id="UP000509414">
    <property type="component" value="Chromosome"/>
</dbReference>
<evidence type="ECO:0000256" key="4">
    <source>
        <dbReference type="ARBA" id="ARBA00022643"/>
    </source>
</evidence>
<evidence type="ECO:0000313" key="8">
    <source>
        <dbReference type="Proteomes" id="UP000509414"/>
    </source>
</evidence>
<proteinExistence type="inferred from homology"/>
<protein>
    <submittedName>
        <fullName evidence="7">Nitroreductase family protein</fullName>
    </submittedName>
</protein>
<keyword evidence="5" id="KW-0560">Oxidoreductase</keyword>
<dbReference type="AlphaFoldDB" id="A0A7H9CGU9"/>
<name>A0A7H9CGU9_9BACT</name>
<feature type="domain" description="Nitroreductase" evidence="6">
    <location>
        <begin position="8"/>
        <end position="167"/>
    </location>
</feature>
<dbReference type="InterPro" id="IPR000415">
    <property type="entry name" value="Nitroreductase-like"/>
</dbReference>
<evidence type="ECO:0000256" key="1">
    <source>
        <dbReference type="ARBA" id="ARBA00001917"/>
    </source>
</evidence>
<reference evidence="7 8" key="1">
    <citation type="submission" date="2020-02" db="EMBL/GenBank/DDBJ databases">
        <title>Complete genome sequence of the novel Campylobacter species Candidatus Campylobacter infans.</title>
        <authorList>
            <person name="Duim B."/>
            <person name="Zomer A."/>
            <person name="van der Graaf L."/>
            <person name="Wagenaar J."/>
        </authorList>
    </citation>
    <scope>NUCLEOTIDE SEQUENCE [LARGE SCALE GENOMIC DNA]</scope>
    <source>
        <strain evidence="7 8">19S00001</strain>
    </source>
</reference>
<organism evidence="7 8">
    <name type="scientific">Candidatus Campylobacter infans</name>
    <dbReference type="NCBI Taxonomy" id="2561898"/>
    <lineage>
        <taxon>Bacteria</taxon>
        <taxon>Pseudomonadati</taxon>
        <taxon>Campylobacterota</taxon>
        <taxon>Epsilonproteobacteria</taxon>
        <taxon>Campylobacterales</taxon>
        <taxon>Campylobacteraceae</taxon>
        <taxon>Campylobacter</taxon>
    </lineage>
</organism>
<dbReference type="Gene3D" id="3.40.109.10">
    <property type="entry name" value="NADH Oxidase"/>
    <property type="match status" value="1"/>
</dbReference>
<keyword evidence="3" id="KW-0285">Flavoprotein</keyword>
<dbReference type="PANTHER" id="PTHR43673">
    <property type="entry name" value="NAD(P)H NITROREDUCTASE YDGI-RELATED"/>
    <property type="match status" value="1"/>
</dbReference>
<gene>
    <name evidence="7" type="ORF">CINF_0337</name>
</gene>
<dbReference type="EMBL" id="CP049075">
    <property type="protein sequence ID" value="QLI04881.1"/>
    <property type="molecule type" value="Genomic_DNA"/>
</dbReference>
<comment type="cofactor">
    <cofactor evidence="1">
        <name>FMN</name>
        <dbReference type="ChEBI" id="CHEBI:58210"/>
    </cofactor>
</comment>
<dbReference type="KEGG" id="cinf:CINF_0337"/>
<evidence type="ECO:0000256" key="3">
    <source>
        <dbReference type="ARBA" id="ARBA00022630"/>
    </source>
</evidence>
<sequence>MDFKEALTFRHACKVFDEYKIIEESDFIDILNAGVLAPSSMGLEPWEFEVVRDAPLREQIRKACWDQIQITSASELVVIYAKIADLHPNSEYVRASFARKTNKDENARKAYLKAYEGFFERFKDERDIYGWAKAQCFLAAQNMMMQAAILGIDTCAIEGYDEKALKCRFGRQYRAYARGCDLSFWI</sequence>
<comment type="similarity">
    <text evidence="2">Belongs to the nitroreductase family.</text>
</comment>
<evidence type="ECO:0000259" key="6">
    <source>
        <dbReference type="Pfam" id="PF00881"/>
    </source>
</evidence>
<evidence type="ECO:0000256" key="2">
    <source>
        <dbReference type="ARBA" id="ARBA00007118"/>
    </source>
</evidence>
<dbReference type="SUPFAM" id="SSF55469">
    <property type="entry name" value="FMN-dependent nitroreductase-like"/>
    <property type="match status" value="1"/>
</dbReference>
<evidence type="ECO:0000313" key="7">
    <source>
        <dbReference type="EMBL" id="QLI04881.1"/>
    </source>
</evidence>
<keyword evidence="4" id="KW-0288">FMN</keyword>
<accession>A0A7H9CGU9</accession>
<dbReference type="InterPro" id="IPR029479">
    <property type="entry name" value="Nitroreductase"/>
</dbReference>
<dbReference type="GO" id="GO:0016491">
    <property type="term" value="F:oxidoreductase activity"/>
    <property type="evidence" value="ECO:0007669"/>
    <property type="project" value="UniProtKB-KW"/>
</dbReference>